<dbReference type="SUPFAM" id="SSF48371">
    <property type="entry name" value="ARM repeat"/>
    <property type="match status" value="1"/>
</dbReference>
<dbReference type="GO" id="GO:0045296">
    <property type="term" value="F:cadherin binding"/>
    <property type="evidence" value="ECO:0007669"/>
    <property type="project" value="InterPro"/>
</dbReference>
<dbReference type="InterPro" id="IPR016024">
    <property type="entry name" value="ARM-type_fold"/>
</dbReference>
<name>A0A814ZQY6_ADIRI</name>
<feature type="repeat" description="ARM" evidence="1">
    <location>
        <begin position="197"/>
        <end position="239"/>
    </location>
</feature>
<evidence type="ECO:0000256" key="2">
    <source>
        <dbReference type="SAM" id="MobiDB-lite"/>
    </source>
</evidence>
<feature type="repeat" description="ARM" evidence="1">
    <location>
        <begin position="452"/>
        <end position="496"/>
    </location>
</feature>
<accession>A0A814ZQY6</accession>
<dbReference type="InterPro" id="IPR011989">
    <property type="entry name" value="ARM-like"/>
</dbReference>
<dbReference type="PROSITE" id="PS50176">
    <property type="entry name" value="ARM_REPEAT"/>
    <property type="match status" value="4"/>
</dbReference>
<evidence type="ECO:0000313" key="4">
    <source>
        <dbReference type="Proteomes" id="UP000663852"/>
    </source>
</evidence>
<dbReference type="Proteomes" id="UP000663852">
    <property type="component" value="Unassembled WGS sequence"/>
</dbReference>
<evidence type="ECO:0008006" key="5">
    <source>
        <dbReference type="Google" id="ProtNLM"/>
    </source>
</evidence>
<gene>
    <name evidence="3" type="ORF">EDS130_LOCUS27728</name>
</gene>
<reference evidence="3" key="1">
    <citation type="submission" date="2021-02" db="EMBL/GenBank/DDBJ databases">
        <authorList>
            <person name="Nowell W R."/>
        </authorList>
    </citation>
    <scope>NUCLEOTIDE SEQUENCE</scope>
</reference>
<dbReference type="GO" id="GO:0007155">
    <property type="term" value="P:cell adhesion"/>
    <property type="evidence" value="ECO:0007669"/>
    <property type="project" value="InterPro"/>
</dbReference>
<protein>
    <recommendedName>
        <fullName evidence="5">Armadillo segment polarity protein</fullName>
    </recommendedName>
</protein>
<evidence type="ECO:0000313" key="3">
    <source>
        <dbReference type="EMBL" id="CAF1246281.1"/>
    </source>
</evidence>
<dbReference type="Pfam" id="PF00514">
    <property type="entry name" value="Arm"/>
    <property type="match status" value="2"/>
</dbReference>
<evidence type="ECO:0000256" key="1">
    <source>
        <dbReference type="PROSITE-ProRule" id="PRU00259"/>
    </source>
</evidence>
<dbReference type="InterPro" id="IPR000225">
    <property type="entry name" value="Armadillo"/>
</dbReference>
<dbReference type="PANTHER" id="PTHR45976">
    <property type="entry name" value="ARMADILLO SEGMENT POLARITY PROTEIN"/>
    <property type="match status" value="1"/>
</dbReference>
<sequence>MEYETYPTTNGMNGHGHRSHVRNGHMDDYMVQEHIESMSAQLSSTRAQRIRAAIFPETLEDGVAGGISMPMASPQFANGQPTAVQKLAEPSQLLKNAVIDIINYKEDADITEKALPELIRLLSDDDPIVSGQAALILHTLAKKEASRIALSTPQMIQALIQAISNPRANDETRRGIAGVFHCLSHQKQGLVLLFKGGVIPILVRLLDSSIESVVNYSLSTLHNLLLHLENAKLEILRCGGCQKMVGLLNSTNPKFLAILTDCLHMLAFNNEEVKIIIESSNGPQQLLRILELTDYEKLLWTTTRLLRVLSVSPSIKIVMISKNAVQILEKQLYQPISLRVQQNCLQILRNLSDQAVKLENLDSLLRLLIELLQTNDLITVSCAVGILSNLTCNNQYNKMAVVQSNGVHGLINAIIQGHDKEEILEPAICALRHITSRHSHAAEAQDTVRNVNGLLPIVELLNPAIYSWPIIKSTISLVRNLALSPNNLPVLRETGSIQKLAQLLVRSHQELQRQQPNVELIDNYIRMDDILEACVSALHIIAKDQQNRIIIRDLDCIPLFVRLLYPPSNIAIQRAAAGVLCELVNDRLCADIVEKQNCTQKLTELLKSSDEGVATYAAAILFRLSDDKPYDMKKRLSQDVTSALYREEHMINNHYSMGNGSTNGTYANPYRGTPPPLHDVPTMNYYASEGAGGSGLGSLMDNQVLIGDRDMMQGSPRSSNHHQTPPPHNTNNPQMAAWFDTDL</sequence>
<dbReference type="PRINTS" id="PR01869">
    <property type="entry name" value="BCATNINFAMLY"/>
</dbReference>
<feature type="region of interest" description="Disordered" evidence="2">
    <location>
        <begin position="710"/>
        <end position="743"/>
    </location>
</feature>
<dbReference type="CDD" id="cd21719">
    <property type="entry name" value="CTNNAbd_CTNNB1-like"/>
    <property type="match status" value="1"/>
</dbReference>
<dbReference type="InterPro" id="IPR013284">
    <property type="entry name" value="Beta-catenin"/>
</dbReference>
<dbReference type="Gene3D" id="1.25.10.10">
    <property type="entry name" value="Leucine-rich Repeat Variant"/>
    <property type="match status" value="1"/>
</dbReference>
<comment type="caution">
    <text evidence="3">The sequence shown here is derived from an EMBL/GenBank/DDBJ whole genome shotgun (WGS) entry which is preliminary data.</text>
</comment>
<dbReference type="AlphaFoldDB" id="A0A814ZQY6"/>
<dbReference type="OrthoDB" id="195736at2759"/>
<feature type="repeat" description="ARM" evidence="1">
    <location>
        <begin position="405"/>
        <end position="439"/>
    </location>
</feature>
<proteinExistence type="predicted"/>
<dbReference type="EMBL" id="CAJNOJ010000176">
    <property type="protein sequence ID" value="CAF1246281.1"/>
    <property type="molecule type" value="Genomic_DNA"/>
</dbReference>
<dbReference type="SMART" id="SM00185">
    <property type="entry name" value="ARM"/>
    <property type="match status" value="12"/>
</dbReference>
<organism evidence="3 4">
    <name type="scientific">Adineta ricciae</name>
    <name type="common">Rotifer</name>
    <dbReference type="NCBI Taxonomy" id="249248"/>
    <lineage>
        <taxon>Eukaryota</taxon>
        <taxon>Metazoa</taxon>
        <taxon>Spiralia</taxon>
        <taxon>Gnathifera</taxon>
        <taxon>Rotifera</taxon>
        <taxon>Eurotatoria</taxon>
        <taxon>Bdelloidea</taxon>
        <taxon>Adinetida</taxon>
        <taxon>Adinetidae</taxon>
        <taxon>Adineta</taxon>
    </lineage>
</organism>
<feature type="repeat" description="ARM" evidence="1">
    <location>
        <begin position="363"/>
        <end position="405"/>
    </location>
</feature>